<reference evidence="1 2" key="2">
    <citation type="submission" date="2018-06" db="EMBL/GenBank/DDBJ databases">
        <authorList>
            <person name="Zhirakovskaya E."/>
        </authorList>
    </citation>
    <scope>NUCLEOTIDE SEQUENCE [LARGE SCALE GENOMIC DNA]</scope>
    <source>
        <strain evidence="1 2">FBKL4.011</strain>
    </source>
</reference>
<evidence type="ECO:0000313" key="1">
    <source>
        <dbReference type="EMBL" id="RAL24459.1"/>
    </source>
</evidence>
<dbReference type="Gene3D" id="3.40.50.1820">
    <property type="entry name" value="alpha/beta hydrolase"/>
    <property type="match status" value="1"/>
</dbReference>
<reference evidence="1 2" key="1">
    <citation type="submission" date="2018-06" db="EMBL/GenBank/DDBJ databases">
        <title>Thermoflavimicrobium daqus sp. nov., a thermophilic microbe isolated from Moutai-flavour Daqu.</title>
        <authorList>
            <person name="Wang X."/>
            <person name="Zhou H."/>
        </authorList>
    </citation>
    <scope>NUCLEOTIDE SEQUENCE [LARGE SCALE GENOMIC DNA]</scope>
    <source>
        <strain evidence="1 2">FBKL4.011</strain>
    </source>
</reference>
<comment type="caution">
    <text evidence="1">The sequence shown here is derived from an EMBL/GenBank/DDBJ whole genome shotgun (WGS) entry which is preliminary data.</text>
</comment>
<keyword evidence="2" id="KW-1185">Reference proteome</keyword>
<name>A0A364K5C2_9BACL</name>
<protein>
    <submittedName>
        <fullName evidence="1">Uncharacterized protein</fullName>
    </submittedName>
</protein>
<evidence type="ECO:0000313" key="2">
    <source>
        <dbReference type="Proteomes" id="UP000251213"/>
    </source>
</evidence>
<sequence>MGAIQTLEWAASYPNMVERIAPFAGTAKNWPHNCILIDGLKSIIQLHPEWKNDQYTEPPIHVLRTFGRVYASWGFSQAFYRKALYKELGYSTIEDFVEQFWETSFTKFDTDDLLTMLWHGNMLILVQTINTKGIH</sequence>
<dbReference type="InterPro" id="IPR029058">
    <property type="entry name" value="AB_hydrolase_fold"/>
</dbReference>
<dbReference type="EMBL" id="QJKK01000004">
    <property type="protein sequence ID" value="RAL24459.1"/>
    <property type="molecule type" value="Genomic_DNA"/>
</dbReference>
<dbReference type="GO" id="GO:0016747">
    <property type="term" value="F:acyltransferase activity, transferring groups other than amino-acyl groups"/>
    <property type="evidence" value="ECO:0007669"/>
    <property type="project" value="InterPro"/>
</dbReference>
<accession>A0A364K5C2</accession>
<dbReference type="PANTHER" id="PTHR32268">
    <property type="entry name" value="HOMOSERINE O-ACETYLTRANSFERASE"/>
    <property type="match status" value="1"/>
</dbReference>
<gene>
    <name evidence="1" type="ORF">DL897_09070</name>
</gene>
<proteinExistence type="predicted"/>
<dbReference type="InterPro" id="IPR008220">
    <property type="entry name" value="HAT_MetX-like"/>
</dbReference>
<dbReference type="SUPFAM" id="SSF53474">
    <property type="entry name" value="alpha/beta-Hydrolases"/>
    <property type="match status" value="1"/>
</dbReference>
<dbReference type="OrthoDB" id="9800754at2"/>
<dbReference type="Proteomes" id="UP000251213">
    <property type="component" value="Unassembled WGS sequence"/>
</dbReference>
<dbReference type="AlphaFoldDB" id="A0A364K5C2"/>
<organism evidence="1 2">
    <name type="scientific">Thermoflavimicrobium daqui</name>
    <dbReference type="NCBI Taxonomy" id="2137476"/>
    <lineage>
        <taxon>Bacteria</taxon>
        <taxon>Bacillati</taxon>
        <taxon>Bacillota</taxon>
        <taxon>Bacilli</taxon>
        <taxon>Bacillales</taxon>
        <taxon>Thermoactinomycetaceae</taxon>
        <taxon>Thermoflavimicrobium</taxon>
    </lineage>
</organism>
<dbReference type="PANTHER" id="PTHR32268:SF15">
    <property type="entry name" value="HOMOSERINE ACETYLTRANSFERASE FAMILY PROTEIN (AFU_ORTHOLOGUE AFUA_1G15350)"/>
    <property type="match status" value="1"/>
</dbReference>